<protein>
    <recommendedName>
        <fullName evidence="2">Sulfotransferase family protein</fullName>
    </recommendedName>
</protein>
<gene>
    <name evidence="1" type="ORF">MNBD_ALPHA12-454</name>
</gene>
<proteinExistence type="predicted"/>
<dbReference type="EMBL" id="UOEO01000032">
    <property type="protein sequence ID" value="VAW15441.1"/>
    <property type="molecule type" value="Genomic_DNA"/>
</dbReference>
<sequence>MVSCVASQKEKLTTTLKPNNSKVGMNDTPQRTCLLVLGMHRSGTSALTRVLSLAGAALPKRLMGGSDNSNPTGHWEPDVLAQYHDRMLAELGSSWYDWRALNMGMLPIRRRQDISQEIADIIKTDYGEAELFVLKDPRICRFASFFIEMLREQDIAPLPVLIFRNPLEVMASLEKRDAMSRSEAALLWLRHVLEAERATRGQKRVFFTYAGLLNDWRREFEQLIESFDLDKLHEADEIELLVEEFISLEHRHNVSKSEAVRLDPLLSDWVAEVWEAYNILARNQNSKKALARLDRVAALFDSAATVLAE</sequence>
<dbReference type="AlphaFoldDB" id="A0A3B0T9T1"/>
<dbReference type="SUPFAM" id="SSF52540">
    <property type="entry name" value="P-loop containing nucleoside triphosphate hydrolases"/>
    <property type="match status" value="1"/>
</dbReference>
<dbReference type="PIRSF" id="PIRSF029407">
    <property type="entry name" value="UCP029407"/>
    <property type="match status" value="1"/>
</dbReference>
<accession>A0A3B0T9T1</accession>
<name>A0A3B0T9T1_9ZZZZ</name>
<reference evidence="1" key="1">
    <citation type="submission" date="2018-06" db="EMBL/GenBank/DDBJ databases">
        <authorList>
            <person name="Zhirakovskaya E."/>
        </authorList>
    </citation>
    <scope>NUCLEOTIDE SEQUENCE</scope>
</reference>
<evidence type="ECO:0000313" key="1">
    <source>
        <dbReference type="EMBL" id="VAW15441.1"/>
    </source>
</evidence>
<dbReference type="InterPro" id="IPR014556">
    <property type="entry name" value="UCP029407"/>
</dbReference>
<dbReference type="InterPro" id="IPR027417">
    <property type="entry name" value="P-loop_NTPase"/>
</dbReference>
<evidence type="ECO:0008006" key="2">
    <source>
        <dbReference type="Google" id="ProtNLM"/>
    </source>
</evidence>
<organism evidence="1">
    <name type="scientific">hydrothermal vent metagenome</name>
    <dbReference type="NCBI Taxonomy" id="652676"/>
    <lineage>
        <taxon>unclassified sequences</taxon>
        <taxon>metagenomes</taxon>
        <taxon>ecological metagenomes</taxon>
    </lineage>
</organism>
<dbReference type="Gene3D" id="3.40.50.300">
    <property type="entry name" value="P-loop containing nucleotide triphosphate hydrolases"/>
    <property type="match status" value="1"/>
</dbReference>
<feature type="non-terminal residue" evidence="1">
    <location>
        <position position="309"/>
    </location>
</feature>